<evidence type="ECO:0000256" key="3">
    <source>
        <dbReference type="ARBA" id="ARBA00023163"/>
    </source>
</evidence>
<dbReference type="PROSITE" id="PS50995">
    <property type="entry name" value="HTH_MARR_2"/>
    <property type="match status" value="1"/>
</dbReference>
<feature type="domain" description="HTH marR-type" evidence="4">
    <location>
        <begin position="6"/>
        <end position="138"/>
    </location>
</feature>
<dbReference type="AlphaFoldDB" id="A0A395LP87"/>
<dbReference type="RefSeq" id="WP_115491573.1">
    <property type="nucleotide sequence ID" value="NZ_JACHWW010000001.1"/>
</dbReference>
<evidence type="ECO:0000313" key="6">
    <source>
        <dbReference type="Proteomes" id="UP000254101"/>
    </source>
</evidence>
<dbReference type="Proteomes" id="UP000254101">
    <property type="component" value="Unassembled WGS sequence"/>
</dbReference>
<keyword evidence="1" id="KW-0805">Transcription regulation</keyword>
<organism evidence="5 6">
    <name type="scientific">Alteriqipengyuania lutimaris</name>
    <dbReference type="NCBI Taxonomy" id="1538146"/>
    <lineage>
        <taxon>Bacteria</taxon>
        <taxon>Pseudomonadati</taxon>
        <taxon>Pseudomonadota</taxon>
        <taxon>Alphaproteobacteria</taxon>
        <taxon>Sphingomonadales</taxon>
        <taxon>Erythrobacteraceae</taxon>
        <taxon>Alteriqipengyuania</taxon>
    </lineage>
</organism>
<evidence type="ECO:0000313" key="5">
    <source>
        <dbReference type="EMBL" id="RDS77354.1"/>
    </source>
</evidence>
<dbReference type="PANTHER" id="PTHR42756">
    <property type="entry name" value="TRANSCRIPTIONAL REGULATOR, MARR"/>
    <property type="match status" value="1"/>
</dbReference>
<dbReference type="PRINTS" id="PR00598">
    <property type="entry name" value="HTHMARR"/>
</dbReference>
<dbReference type="InterPro" id="IPR036388">
    <property type="entry name" value="WH-like_DNA-bd_sf"/>
</dbReference>
<comment type="caution">
    <text evidence="5">The sequence shown here is derived from an EMBL/GenBank/DDBJ whole genome shotgun (WGS) entry which is preliminary data.</text>
</comment>
<dbReference type="PANTHER" id="PTHR42756:SF1">
    <property type="entry name" value="TRANSCRIPTIONAL REPRESSOR OF EMRAB OPERON"/>
    <property type="match status" value="1"/>
</dbReference>
<dbReference type="EMBL" id="QRBB01000001">
    <property type="protein sequence ID" value="RDS77354.1"/>
    <property type="molecule type" value="Genomic_DNA"/>
</dbReference>
<sequence length="158" mass="17035">MTFSKDSSAGYLVNDLARRFAAGLQAKIKPIGLSTGVFPVMVQLWEEDGLTQTELVRRIGVEQATMANTLARMQRDGLIARHRSKADGRVQEIWLTDLGTSLRGPAIAAAEAVNAAALSGLSPEERDQFVHLMTKVIRTFDVRDGDGAGPVGEGTRQA</sequence>
<name>A0A395LP87_9SPHN</name>
<dbReference type="Pfam" id="PF01047">
    <property type="entry name" value="MarR"/>
    <property type="match status" value="1"/>
</dbReference>
<keyword evidence="2" id="KW-0238">DNA-binding</keyword>
<dbReference type="InterPro" id="IPR036390">
    <property type="entry name" value="WH_DNA-bd_sf"/>
</dbReference>
<proteinExistence type="predicted"/>
<evidence type="ECO:0000256" key="1">
    <source>
        <dbReference type="ARBA" id="ARBA00023015"/>
    </source>
</evidence>
<evidence type="ECO:0000256" key="2">
    <source>
        <dbReference type="ARBA" id="ARBA00023125"/>
    </source>
</evidence>
<dbReference type="SUPFAM" id="SSF46785">
    <property type="entry name" value="Winged helix' DNA-binding domain"/>
    <property type="match status" value="1"/>
</dbReference>
<gene>
    <name evidence="5" type="ORF">DL238_06830</name>
</gene>
<dbReference type="SMART" id="SM00347">
    <property type="entry name" value="HTH_MARR"/>
    <property type="match status" value="1"/>
</dbReference>
<dbReference type="OrthoDB" id="511972at2"/>
<dbReference type="Gene3D" id="1.10.10.10">
    <property type="entry name" value="Winged helix-like DNA-binding domain superfamily/Winged helix DNA-binding domain"/>
    <property type="match status" value="1"/>
</dbReference>
<reference evidence="5 6" key="1">
    <citation type="submission" date="2018-07" db="EMBL/GenBank/DDBJ databases">
        <title>Erythrobacter nanhaiensis sp. nov., a novel member of the genus Erythrobacter isolated from the South China Sea.</title>
        <authorList>
            <person name="Chen X."/>
            <person name="Liu J."/>
        </authorList>
    </citation>
    <scope>NUCLEOTIDE SEQUENCE [LARGE SCALE GENOMIC DNA]</scope>
    <source>
        <strain evidence="5 6">S-5</strain>
    </source>
</reference>
<dbReference type="GO" id="GO:0003700">
    <property type="term" value="F:DNA-binding transcription factor activity"/>
    <property type="evidence" value="ECO:0007669"/>
    <property type="project" value="InterPro"/>
</dbReference>
<dbReference type="InterPro" id="IPR000835">
    <property type="entry name" value="HTH_MarR-typ"/>
</dbReference>
<keyword evidence="3" id="KW-0804">Transcription</keyword>
<dbReference type="GO" id="GO:0003677">
    <property type="term" value="F:DNA binding"/>
    <property type="evidence" value="ECO:0007669"/>
    <property type="project" value="UniProtKB-KW"/>
</dbReference>
<evidence type="ECO:0000259" key="4">
    <source>
        <dbReference type="PROSITE" id="PS50995"/>
    </source>
</evidence>
<protein>
    <submittedName>
        <fullName evidence="5">MarR family transcriptional regulator</fullName>
    </submittedName>
</protein>
<keyword evidence="6" id="KW-1185">Reference proteome</keyword>
<accession>A0A395LP87</accession>